<evidence type="ECO:0000256" key="4">
    <source>
        <dbReference type="ARBA" id="ARBA00022857"/>
    </source>
</evidence>
<dbReference type="NCBIfam" id="TIGR00407">
    <property type="entry name" value="proA"/>
    <property type="match status" value="1"/>
</dbReference>
<organism evidence="9 10">
    <name type="scientific">Desulfobacter postgatei 2ac9</name>
    <dbReference type="NCBI Taxonomy" id="879212"/>
    <lineage>
        <taxon>Bacteria</taxon>
        <taxon>Pseudomonadati</taxon>
        <taxon>Thermodesulfobacteriota</taxon>
        <taxon>Desulfobacteria</taxon>
        <taxon>Desulfobacterales</taxon>
        <taxon>Desulfobacteraceae</taxon>
        <taxon>Desulfobacter</taxon>
    </lineage>
</organism>
<dbReference type="InterPro" id="IPR016163">
    <property type="entry name" value="Ald_DH_C"/>
</dbReference>
<dbReference type="InterPro" id="IPR016161">
    <property type="entry name" value="Ald_DH/histidinol_DH"/>
</dbReference>
<evidence type="ECO:0000256" key="7">
    <source>
        <dbReference type="HAMAP-Rule" id="MF_00412"/>
    </source>
</evidence>
<dbReference type="InterPro" id="IPR015590">
    <property type="entry name" value="Aldehyde_DH_dom"/>
</dbReference>
<dbReference type="Proteomes" id="UP000005778">
    <property type="component" value="Chromosome"/>
</dbReference>
<keyword evidence="7" id="KW-0963">Cytoplasm</keyword>
<dbReference type="NCBIfam" id="NF001221">
    <property type="entry name" value="PRK00197.1"/>
    <property type="match status" value="1"/>
</dbReference>
<reference evidence="9 10" key="2">
    <citation type="submission" date="2012-02" db="EMBL/GenBank/DDBJ databases">
        <title>Improved High-Quality Draft sequence of Desulfobacter postgatei 2ac9.</title>
        <authorList>
            <consortium name="US DOE Joint Genome Institute"/>
            <person name="Lucas S."/>
            <person name="Han J."/>
            <person name="Lapidus A."/>
            <person name="Cheng J.-F."/>
            <person name="Goodwin L."/>
            <person name="Pitluck S."/>
            <person name="Peters L."/>
            <person name="Ovchinnikova G."/>
            <person name="Held B."/>
            <person name="Detter J.C."/>
            <person name="Han C."/>
            <person name="Tapia R."/>
            <person name="Land M."/>
            <person name="Hauser L."/>
            <person name="Kyrpides N."/>
            <person name="Ivanova N."/>
            <person name="Pagani I."/>
            <person name="Orellana R."/>
            <person name="Lovley D."/>
            <person name="Woyke T."/>
        </authorList>
    </citation>
    <scope>NUCLEOTIDE SEQUENCE [LARGE SCALE GENOMIC DNA]</scope>
    <source>
        <strain evidence="9 10">2ac9</strain>
    </source>
</reference>
<evidence type="ECO:0000256" key="1">
    <source>
        <dbReference type="ARBA" id="ARBA00004985"/>
    </source>
</evidence>
<evidence type="ECO:0000313" key="10">
    <source>
        <dbReference type="Proteomes" id="UP000005778"/>
    </source>
</evidence>
<dbReference type="PANTHER" id="PTHR11063:SF8">
    <property type="entry name" value="DELTA-1-PYRROLINE-5-CARBOXYLATE SYNTHASE"/>
    <property type="match status" value="1"/>
</dbReference>
<dbReference type="PROSITE" id="PS01223">
    <property type="entry name" value="PROA"/>
    <property type="match status" value="1"/>
</dbReference>
<dbReference type="PIRSF" id="PIRSF000151">
    <property type="entry name" value="GPR"/>
    <property type="match status" value="1"/>
</dbReference>
<dbReference type="RefSeq" id="WP_004075355.1">
    <property type="nucleotide sequence ID" value="NZ_CM001488.1"/>
</dbReference>
<evidence type="ECO:0000256" key="3">
    <source>
        <dbReference type="ARBA" id="ARBA00022650"/>
    </source>
</evidence>
<evidence type="ECO:0000256" key="2">
    <source>
        <dbReference type="ARBA" id="ARBA00022605"/>
    </source>
</evidence>
<dbReference type="AlphaFoldDB" id="I5B738"/>
<keyword evidence="5 7" id="KW-0560">Oxidoreductase</keyword>
<dbReference type="GO" id="GO:0004350">
    <property type="term" value="F:glutamate-5-semialdehyde dehydrogenase activity"/>
    <property type="evidence" value="ECO:0007669"/>
    <property type="project" value="UniProtKB-UniRule"/>
</dbReference>
<dbReference type="Gene3D" id="3.40.309.10">
    <property type="entry name" value="Aldehyde Dehydrogenase, Chain A, domain 2"/>
    <property type="match status" value="1"/>
</dbReference>
<dbReference type="InterPro" id="IPR000965">
    <property type="entry name" value="GPR_dom"/>
</dbReference>
<dbReference type="Gene3D" id="3.40.605.10">
    <property type="entry name" value="Aldehyde Dehydrogenase, Chain A, domain 1"/>
    <property type="match status" value="1"/>
</dbReference>
<comment type="subcellular location">
    <subcellularLocation>
        <location evidence="7">Cytoplasm</location>
    </subcellularLocation>
</comment>
<comment type="function">
    <text evidence="7">Catalyzes the NADPH-dependent reduction of L-glutamate 5-phosphate into L-glutamate 5-semialdehyde and phosphate. The product spontaneously undergoes cyclization to form 1-pyrroline-5-carboxylate.</text>
</comment>
<name>I5B738_9BACT</name>
<evidence type="ECO:0000313" key="9">
    <source>
        <dbReference type="EMBL" id="EIM65301.1"/>
    </source>
</evidence>
<dbReference type="Pfam" id="PF00171">
    <property type="entry name" value="Aldedh"/>
    <property type="match status" value="1"/>
</dbReference>
<dbReference type="PANTHER" id="PTHR11063">
    <property type="entry name" value="GLUTAMATE SEMIALDEHYDE DEHYDROGENASE"/>
    <property type="match status" value="1"/>
</dbReference>
<comment type="catalytic activity">
    <reaction evidence="6 7">
        <text>L-glutamate 5-semialdehyde + phosphate + NADP(+) = L-glutamyl 5-phosphate + NADPH + H(+)</text>
        <dbReference type="Rhea" id="RHEA:19541"/>
        <dbReference type="ChEBI" id="CHEBI:15378"/>
        <dbReference type="ChEBI" id="CHEBI:43474"/>
        <dbReference type="ChEBI" id="CHEBI:57783"/>
        <dbReference type="ChEBI" id="CHEBI:58066"/>
        <dbReference type="ChEBI" id="CHEBI:58274"/>
        <dbReference type="ChEBI" id="CHEBI:58349"/>
        <dbReference type="EC" id="1.2.1.41"/>
    </reaction>
</comment>
<feature type="domain" description="Aldehyde dehydrogenase" evidence="8">
    <location>
        <begin position="5"/>
        <end position="285"/>
    </location>
</feature>
<comment type="pathway">
    <text evidence="1 7">Amino-acid biosynthesis; L-proline biosynthesis; L-glutamate 5-semialdehyde from L-glutamate: step 2/2.</text>
</comment>
<proteinExistence type="inferred from homology"/>
<accession>I5B738</accession>
<gene>
    <name evidence="7" type="primary">proA</name>
    <name evidence="9" type="ORF">DespoDRAFT_03544</name>
</gene>
<dbReference type="GO" id="GO:0005737">
    <property type="term" value="C:cytoplasm"/>
    <property type="evidence" value="ECO:0007669"/>
    <property type="project" value="UniProtKB-SubCell"/>
</dbReference>
<dbReference type="GO" id="GO:0050661">
    <property type="term" value="F:NADP binding"/>
    <property type="evidence" value="ECO:0007669"/>
    <property type="project" value="InterPro"/>
</dbReference>
<dbReference type="InterPro" id="IPR020593">
    <property type="entry name" value="G-glutamylP_reductase_CS"/>
</dbReference>
<evidence type="ECO:0000256" key="6">
    <source>
        <dbReference type="ARBA" id="ARBA00049024"/>
    </source>
</evidence>
<evidence type="ECO:0000256" key="5">
    <source>
        <dbReference type="ARBA" id="ARBA00023002"/>
    </source>
</evidence>
<dbReference type="HAMAP" id="MF_00412">
    <property type="entry name" value="ProA"/>
    <property type="match status" value="1"/>
</dbReference>
<dbReference type="CDD" id="cd07079">
    <property type="entry name" value="ALDH_F18-19_ProA-GPR"/>
    <property type="match status" value="1"/>
</dbReference>
<reference evidence="9 10" key="1">
    <citation type="submission" date="2011-09" db="EMBL/GenBank/DDBJ databases">
        <authorList>
            <consortium name="US DOE Joint Genome Institute (JGI-PGF)"/>
            <person name="Lucas S."/>
            <person name="Han J."/>
            <person name="Lapidus A."/>
            <person name="Cheng J.-F."/>
            <person name="Goodwin L."/>
            <person name="Pitluck S."/>
            <person name="Peters L."/>
            <person name="Land M.L."/>
            <person name="Hauser L."/>
            <person name="Orellana R."/>
            <person name="Lovley D."/>
            <person name="Woyke T.J."/>
        </authorList>
    </citation>
    <scope>NUCLEOTIDE SEQUENCE [LARGE SCALE GENOMIC DNA]</scope>
    <source>
        <strain evidence="9 10">2ac9</strain>
    </source>
</reference>
<dbReference type="InterPro" id="IPR016162">
    <property type="entry name" value="Ald_DH_N"/>
</dbReference>
<keyword evidence="10" id="KW-1185">Reference proteome</keyword>
<keyword evidence="2 7" id="KW-0028">Amino-acid biosynthesis</keyword>
<evidence type="ECO:0000259" key="8">
    <source>
        <dbReference type="Pfam" id="PF00171"/>
    </source>
</evidence>
<dbReference type="GO" id="GO:0055129">
    <property type="term" value="P:L-proline biosynthetic process"/>
    <property type="evidence" value="ECO:0007669"/>
    <property type="project" value="UniProtKB-UniRule"/>
</dbReference>
<comment type="similarity">
    <text evidence="7">Belongs to the gamma-glutamyl phosphate reductase family.</text>
</comment>
<protein>
    <recommendedName>
        <fullName evidence="7">Gamma-glutamyl phosphate reductase</fullName>
        <shortName evidence="7">GPR</shortName>
        <ecNumber evidence="7">1.2.1.41</ecNumber>
    </recommendedName>
    <alternativeName>
        <fullName evidence="7">Glutamate-5-semialdehyde dehydrogenase</fullName>
    </alternativeName>
    <alternativeName>
        <fullName evidence="7">Glutamyl-gamma-semialdehyde dehydrogenase</fullName>
        <shortName evidence="7">GSA dehydrogenase</shortName>
    </alternativeName>
</protein>
<dbReference type="UniPathway" id="UPA00098">
    <property type="reaction ID" value="UER00360"/>
</dbReference>
<dbReference type="SUPFAM" id="SSF53720">
    <property type="entry name" value="ALDH-like"/>
    <property type="match status" value="1"/>
</dbReference>
<dbReference type="HOGENOM" id="CLU_030231_0_0_7"/>
<keyword evidence="3 7" id="KW-0641">Proline biosynthesis</keyword>
<sequence>MSLENQIIQIAKQARAAARIMATLSAEQKNRALFAIARQLEKNKEVIQAENAKDVAAARKNGLSDAMIDRLTITDKVLDGMVEGLEYVAGLEDPVGTLSDSSIRPNGLEMARMRIPLGVIGIIYESRPNVTVDAAGLCLKAGNAVILRGGSEAIHSNQALARAIEQGISTQGLPAGAVQVIPTSDRAAVDIMLKQEEYIDLIIPRGGEGLIRHVVAASSIPVLKHYKGVCHAYVDELADLEMGVSIVLNAKAQRPGVCNALETLLVHEGVAQQFLPMVHKALTQAGVTLKGCPKTCEILPDAVPATEADWPMEYQDLILAVKVVKDMDDAMAHIAAYGSNHTEVIITTDLNRSRRFIREVDASLVIVNASTRFNDGGQLGLGAEIGISTSKLHAYGPMGIKELTTTKFVAWGNGQIRT</sequence>
<dbReference type="OrthoDB" id="9809970at2"/>
<dbReference type="EC" id="1.2.1.41" evidence="7"/>
<dbReference type="STRING" id="879212.DespoDRAFT_03544"/>
<dbReference type="InterPro" id="IPR012134">
    <property type="entry name" value="Glu-5-SA_DH"/>
</dbReference>
<dbReference type="EMBL" id="CM001488">
    <property type="protein sequence ID" value="EIM65301.1"/>
    <property type="molecule type" value="Genomic_DNA"/>
</dbReference>
<keyword evidence="4 7" id="KW-0521">NADP</keyword>
<dbReference type="FunFam" id="3.40.309.10:FF:000006">
    <property type="entry name" value="Gamma-glutamyl phosphate reductase"/>
    <property type="match status" value="1"/>
</dbReference>
<dbReference type="eggNOG" id="COG0014">
    <property type="taxonomic scope" value="Bacteria"/>
</dbReference>